<accession>A0A392VXX4</accession>
<protein>
    <submittedName>
        <fullName evidence="2">Uncharacterized protein</fullName>
    </submittedName>
</protein>
<organism evidence="2 3">
    <name type="scientific">Trifolium medium</name>
    <dbReference type="NCBI Taxonomy" id="97028"/>
    <lineage>
        <taxon>Eukaryota</taxon>
        <taxon>Viridiplantae</taxon>
        <taxon>Streptophyta</taxon>
        <taxon>Embryophyta</taxon>
        <taxon>Tracheophyta</taxon>
        <taxon>Spermatophyta</taxon>
        <taxon>Magnoliopsida</taxon>
        <taxon>eudicotyledons</taxon>
        <taxon>Gunneridae</taxon>
        <taxon>Pentapetalae</taxon>
        <taxon>rosids</taxon>
        <taxon>fabids</taxon>
        <taxon>Fabales</taxon>
        <taxon>Fabaceae</taxon>
        <taxon>Papilionoideae</taxon>
        <taxon>50 kb inversion clade</taxon>
        <taxon>NPAAA clade</taxon>
        <taxon>Hologalegina</taxon>
        <taxon>IRL clade</taxon>
        <taxon>Trifolieae</taxon>
        <taxon>Trifolium</taxon>
    </lineage>
</organism>
<sequence>AMGRNKQPAESLPVEKSSKKQRNSKGAKSKSGQGSSSHASQHSPQTPFLQGQPLPLER</sequence>
<dbReference type="AlphaFoldDB" id="A0A392VXX4"/>
<feature type="compositionally biased region" description="Basic residues" evidence="1">
    <location>
        <begin position="19"/>
        <end position="28"/>
    </location>
</feature>
<evidence type="ECO:0000256" key="1">
    <source>
        <dbReference type="SAM" id="MobiDB-lite"/>
    </source>
</evidence>
<proteinExistence type="predicted"/>
<feature type="compositionally biased region" description="Low complexity" evidence="1">
    <location>
        <begin position="29"/>
        <end position="43"/>
    </location>
</feature>
<feature type="non-terminal residue" evidence="2">
    <location>
        <position position="1"/>
    </location>
</feature>
<feature type="region of interest" description="Disordered" evidence="1">
    <location>
        <begin position="1"/>
        <end position="58"/>
    </location>
</feature>
<dbReference type="EMBL" id="LXQA011297630">
    <property type="protein sequence ID" value="MCI92323.1"/>
    <property type="molecule type" value="Genomic_DNA"/>
</dbReference>
<name>A0A392VXX4_9FABA</name>
<evidence type="ECO:0000313" key="3">
    <source>
        <dbReference type="Proteomes" id="UP000265520"/>
    </source>
</evidence>
<keyword evidence="3" id="KW-1185">Reference proteome</keyword>
<reference evidence="2 3" key="1">
    <citation type="journal article" date="2018" name="Front. Plant Sci.">
        <title>Red Clover (Trifolium pratense) and Zigzag Clover (T. medium) - A Picture of Genomic Similarities and Differences.</title>
        <authorList>
            <person name="Dluhosova J."/>
            <person name="Istvanek J."/>
            <person name="Nedelnik J."/>
            <person name="Repkova J."/>
        </authorList>
    </citation>
    <scope>NUCLEOTIDE SEQUENCE [LARGE SCALE GENOMIC DNA]</scope>
    <source>
        <strain evidence="3">cv. 10/8</strain>
        <tissue evidence="2">Leaf</tissue>
    </source>
</reference>
<feature type="non-terminal residue" evidence="2">
    <location>
        <position position="58"/>
    </location>
</feature>
<dbReference type="Proteomes" id="UP000265520">
    <property type="component" value="Unassembled WGS sequence"/>
</dbReference>
<evidence type="ECO:0000313" key="2">
    <source>
        <dbReference type="EMBL" id="MCI92323.1"/>
    </source>
</evidence>
<comment type="caution">
    <text evidence="2">The sequence shown here is derived from an EMBL/GenBank/DDBJ whole genome shotgun (WGS) entry which is preliminary data.</text>
</comment>